<organism evidence="4 5">
    <name type="scientific">Phenylobacterium hankyongense</name>
    <dbReference type="NCBI Taxonomy" id="1813876"/>
    <lineage>
        <taxon>Bacteria</taxon>
        <taxon>Pseudomonadati</taxon>
        <taxon>Pseudomonadota</taxon>
        <taxon>Alphaproteobacteria</taxon>
        <taxon>Caulobacterales</taxon>
        <taxon>Caulobacteraceae</taxon>
        <taxon>Phenylobacterium</taxon>
    </lineage>
</organism>
<dbReference type="Pfam" id="PF13347">
    <property type="entry name" value="MFS_2"/>
    <property type="match status" value="1"/>
</dbReference>
<dbReference type="AlphaFoldDB" id="A0A328AZU8"/>
<reference evidence="5" key="1">
    <citation type="submission" date="2018-05" db="EMBL/GenBank/DDBJ databases">
        <authorList>
            <person name="Li X."/>
        </authorList>
    </citation>
    <scope>NUCLEOTIDE SEQUENCE [LARGE SCALE GENOMIC DNA]</scope>
    <source>
        <strain evidence="5">HKS-05</strain>
    </source>
</reference>
<feature type="transmembrane region" description="Helical" evidence="3">
    <location>
        <begin position="433"/>
        <end position="461"/>
    </location>
</feature>
<keyword evidence="2" id="KW-0175">Coiled coil</keyword>
<feature type="transmembrane region" description="Helical" evidence="3">
    <location>
        <begin position="91"/>
        <end position="110"/>
    </location>
</feature>
<dbReference type="PANTHER" id="PTHR11328">
    <property type="entry name" value="MAJOR FACILITATOR SUPERFAMILY DOMAIN-CONTAINING PROTEIN"/>
    <property type="match status" value="1"/>
</dbReference>
<feature type="transmembrane region" description="Helical" evidence="3">
    <location>
        <begin position="131"/>
        <end position="147"/>
    </location>
</feature>
<dbReference type="SUPFAM" id="SSF103473">
    <property type="entry name" value="MFS general substrate transporter"/>
    <property type="match status" value="1"/>
</dbReference>
<feature type="transmembrane region" description="Helical" evidence="3">
    <location>
        <begin position="199"/>
        <end position="220"/>
    </location>
</feature>
<comment type="caution">
    <text evidence="4">The sequence shown here is derived from an EMBL/GenBank/DDBJ whole genome shotgun (WGS) entry which is preliminary data.</text>
</comment>
<dbReference type="GO" id="GO:0005886">
    <property type="term" value="C:plasma membrane"/>
    <property type="evidence" value="ECO:0007669"/>
    <property type="project" value="TreeGrafter"/>
</dbReference>
<proteinExistence type="inferred from homology"/>
<dbReference type="InterPro" id="IPR036259">
    <property type="entry name" value="MFS_trans_sf"/>
</dbReference>
<feature type="transmembrane region" description="Helical" evidence="3">
    <location>
        <begin position="159"/>
        <end position="178"/>
    </location>
</feature>
<dbReference type="Proteomes" id="UP000249842">
    <property type="component" value="Unassembled WGS sequence"/>
</dbReference>
<evidence type="ECO:0000256" key="1">
    <source>
        <dbReference type="ARBA" id="ARBA00009617"/>
    </source>
</evidence>
<feature type="transmembrane region" description="Helical" evidence="3">
    <location>
        <begin position="481"/>
        <end position="502"/>
    </location>
</feature>
<dbReference type="InterPro" id="IPR039672">
    <property type="entry name" value="MFS_2"/>
</dbReference>
<feature type="transmembrane region" description="Helical" evidence="3">
    <location>
        <begin position="62"/>
        <end position="85"/>
    </location>
</feature>
<feature type="transmembrane region" description="Helical" evidence="3">
    <location>
        <begin position="388"/>
        <end position="412"/>
    </location>
</feature>
<feature type="coiled-coil region" evidence="2">
    <location>
        <begin position="499"/>
        <end position="526"/>
    </location>
</feature>
<feature type="transmembrane region" description="Helical" evidence="3">
    <location>
        <begin position="283"/>
        <end position="308"/>
    </location>
</feature>
<keyword evidence="5" id="KW-1185">Reference proteome</keyword>
<keyword evidence="3" id="KW-0812">Transmembrane</keyword>
<keyword evidence="3" id="KW-0472">Membrane</keyword>
<dbReference type="Gene3D" id="1.20.1250.20">
    <property type="entry name" value="MFS general substrate transporter like domains"/>
    <property type="match status" value="2"/>
</dbReference>
<comment type="similarity">
    <text evidence="1">Belongs to the sodium:galactoside symporter (TC 2.A.2) family.</text>
</comment>
<evidence type="ECO:0000256" key="3">
    <source>
        <dbReference type="SAM" id="Phobius"/>
    </source>
</evidence>
<dbReference type="PANTHER" id="PTHR11328:SF24">
    <property type="entry name" value="MAJOR FACILITATOR SUPERFAMILY (MFS) PROFILE DOMAIN-CONTAINING PROTEIN"/>
    <property type="match status" value="1"/>
</dbReference>
<accession>A0A328AZU8</accession>
<keyword evidence="3" id="KW-1133">Transmembrane helix</keyword>
<evidence type="ECO:0000256" key="2">
    <source>
        <dbReference type="SAM" id="Coils"/>
    </source>
</evidence>
<dbReference type="OrthoDB" id="9764596at2"/>
<feature type="transmembrane region" description="Helical" evidence="3">
    <location>
        <begin position="328"/>
        <end position="346"/>
    </location>
</feature>
<sequence>MAPSMPIIRKMPGSGIIAVDGSRGLAHRRRTRTALARGGRHPAMSTSQPAAPAISLPLKLSYGLGSISYGVSLAVLSASVLQLYFNQVIGIPGVWVGAAIMLSLCVDAVVDPLIGRWSDNLRSGWGRRHPFMYGSALPAAGFFYLLWHAPRGLGATEAFAFAILMLIGVRISLASYEIPSTALGPELAPDYDQRTSLFAYRWFFMIATAAVMGILLYSVFLRQDAANPLGALNRDAYARFGTLSAGVILVAILASTAATHNRIRGLHQPPARKLSVVETFREIAATFANPSLLTIMGASVLGGAAYGITTGLSTYFYLHLWGLKPQAIGPLASGGLLASVIGVFLAPAIAKRFGKKEAMVGLFSVSLVTSLMPIAARMAGVMPPNGSGVLYVLLFIDVVVTAALALMAYVILTSMTADVVEDHAVKSGVRSEGVLFAANGLVPKITTGLGAFLAGLMISLVKFPAHALPGTVDPAIVRHLALIYLPAIALLSGASIAVLNLYKIDRATHERNLERLRDAAALAEAARLEVGASGAVERVG</sequence>
<feature type="transmembrane region" description="Helical" evidence="3">
    <location>
        <begin position="240"/>
        <end position="263"/>
    </location>
</feature>
<dbReference type="EMBL" id="QFYP01000001">
    <property type="protein sequence ID" value="RAK59134.1"/>
    <property type="molecule type" value="Genomic_DNA"/>
</dbReference>
<dbReference type="GO" id="GO:0008643">
    <property type="term" value="P:carbohydrate transport"/>
    <property type="evidence" value="ECO:0007669"/>
    <property type="project" value="InterPro"/>
</dbReference>
<name>A0A328AZU8_9CAUL</name>
<evidence type="ECO:0000313" key="5">
    <source>
        <dbReference type="Proteomes" id="UP000249842"/>
    </source>
</evidence>
<gene>
    <name evidence="4" type="ORF">DJ021_04620</name>
</gene>
<feature type="transmembrane region" description="Helical" evidence="3">
    <location>
        <begin position="358"/>
        <end position="376"/>
    </location>
</feature>
<dbReference type="GO" id="GO:0015293">
    <property type="term" value="F:symporter activity"/>
    <property type="evidence" value="ECO:0007669"/>
    <property type="project" value="InterPro"/>
</dbReference>
<evidence type="ECO:0008006" key="6">
    <source>
        <dbReference type="Google" id="ProtNLM"/>
    </source>
</evidence>
<evidence type="ECO:0000313" key="4">
    <source>
        <dbReference type="EMBL" id="RAK59134.1"/>
    </source>
</evidence>
<protein>
    <recommendedName>
        <fullName evidence="6">Sugar transporter</fullName>
    </recommendedName>
</protein>